<reference evidence="2 3" key="1">
    <citation type="submission" date="2019-04" db="EMBL/GenBank/DDBJ databases">
        <authorList>
            <person name="Van Vliet M D."/>
        </authorList>
    </citation>
    <scope>NUCLEOTIDE SEQUENCE [LARGE SCALE GENOMIC DNA]</scope>
    <source>
        <strain evidence="2 3">F21</strain>
    </source>
</reference>
<evidence type="ECO:0000313" key="3">
    <source>
        <dbReference type="Proteomes" id="UP000346198"/>
    </source>
</evidence>
<keyword evidence="3" id="KW-1185">Reference proteome</keyword>
<dbReference type="AlphaFoldDB" id="A0A6C2UHV9"/>
<feature type="chain" id="PRO_5025407088" evidence="1">
    <location>
        <begin position="21"/>
        <end position="320"/>
    </location>
</feature>
<name>A0A6C2UHV9_9BACT</name>
<keyword evidence="1" id="KW-0732">Signal</keyword>
<dbReference type="SUPFAM" id="SSF53850">
    <property type="entry name" value="Periplasmic binding protein-like II"/>
    <property type="match status" value="1"/>
</dbReference>
<dbReference type="Pfam" id="PF16868">
    <property type="entry name" value="NMT1_3"/>
    <property type="match status" value="1"/>
</dbReference>
<sequence length="320" mass="34820">MKRIGLTFMMLAISAGTVLAGDEMITVGSGNTVGIYYAASSAVAKLFNRQRPEYHQWVVTEASHGSVENINNVLQGDVGFGLCQETLLCRAMEGDGPWEGKPHKNLTKVLNLYTEAFTIVSAEDAEILTTSDLKGKRINVGAPGSSDESYARSSLMLFGISTNEVTILSEPSSRSSDLLEAGEVDVYFFSVGHPAFSVREASSGKRKVRLVPIEQSVIDSCLASNPLLSAQTIPVDYYPELVNTEPVDTVGVPAILFTRDDMSEETVYRMVKEVMTNLDLFQRQHPAFVRLTGEEMAGGASIIPLHPGAKRYFKEAGLLQ</sequence>
<evidence type="ECO:0000313" key="2">
    <source>
        <dbReference type="EMBL" id="VGO19785.1"/>
    </source>
</evidence>
<dbReference type="Gene3D" id="3.40.190.10">
    <property type="entry name" value="Periplasmic binding protein-like II"/>
    <property type="match status" value="2"/>
</dbReference>
<feature type="signal peptide" evidence="1">
    <location>
        <begin position="1"/>
        <end position="20"/>
    </location>
</feature>
<accession>A0A6C2UHV9</accession>
<evidence type="ECO:0000256" key="1">
    <source>
        <dbReference type="SAM" id="SignalP"/>
    </source>
</evidence>
<dbReference type="EMBL" id="CAAHFH010000001">
    <property type="protein sequence ID" value="VGO19785.1"/>
    <property type="molecule type" value="Genomic_DNA"/>
</dbReference>
<dbReference type="Proteomes" id="UP000346198">
    <property type="component" value="Unassembled WGS sequence"/>
</dbReference>
<protein>
    <submittedName>
        <fullName evidence="2">Uncharacterized protein</fullName>
    </submittedName>
</protein>
<gene>
    <name evidence="2" type="ORF">SCARR_01844</name>
</gene>
<dbReference type="PANTHER" id="PTHR42941:SF1">
    <property type="entry name" value="SLL1037 PROTEIN"/>
    <property type="match status" value="1"/>
</dbReference>
<dbReference type="PANTHER" id="PTHR42941">
    <property type="entry name" value="SLL1037 PROTEIN"/>
    <property type="match status" value="1"/>
</dbReference>
<organism evidence="2 3">
    <name type="scientific">Pontiella sulfatireligans</name>
    <dbReference type="NCBI Taxonomy" id="2750658"/>
    <lineage>
        <taxon>Bacteria</taxon>
        <taxon>Pseudomonadati</taxon>
        <taxon>Kiritimatiellota</taxon>
        <taxon>Kiritimatiellia</taxon>
        <taxon>Kiritimatiellales</taxon>
        <taxon>Pontiellaceae</taxon>
        <taxon>Pontiella</taxon>
    </lineage>
</organism>
<dbReference type="InterPro" id="IPR011852">
    <property type="entry name" value="TRAP_TAXI"/>
</dbReference>
<dbReference type="NCBIfam" id="TIGR02122">
    <property type="entry name" value="TRAP_TAXI"/>
    <property type="match status" value="1"/>
</dbReference>
<proteinExistence type="predicted"/>